<sequence>MTTPTALFPALLAADWHALAAPVQRVHGAAACMRARGMAEVEGAAHLPARLLRRWLGLPVPGPAQTLEVTIERQGRTETWTRRFATCRMRSQLTGAEDGYLHETLGPVRLHFELRRDGQAIDWRLRGGRLFGLPLPRACFGRVASRSGAEGDRYTFHVETRLPLLGRLVAYRGWLEPVDAR</sequence>
<comment type="caution">
    <text evidence="2">The sequence shown here is derived from an EMBL/GenBank/DDBJ whole genome shotgun (WGS) entry which is preliminary data.</text>
</comment>
<dbReference type="InterPro" id="IPR025311">
    <property type="entry name" value="DUF4166"/>
</dbReference>
<evidence type="ECO:0000259" key="1">
    <source>
        <dbReference type="Pfam" id="PF13761"/>
    </source>
</evidence>
<dbReference type="Pfam" id="PF13761">
    <property type="entry name" value="DUF4166"/>
    <property type="match status" value="1"/>
</dbReference>
<accession>A0ABU8JB57</accession>
<protein>
    <submittedName>
        <fullName evidence="2">DUF4166 domain-containing protein</fullName>
    </submittedName>
</protein>
<dbReference type="EMBL" id="JBBBNY010000004">
    <property type="protein sequence ID" value="MEI7036786.1"/>
    <property type="molecule type" value="Genomic_DNA"/>
</dbReference>
<proteinExistence type="predicted"/>
<gene>
    <name evidence="2" type="ORF">WAT24_08455</name>
</gene>
<dbReference type="RefSeq" id="WP_336807406.1">
    <property type="nucleotide sequence ID" value="NZ_JBBBNY010000004.1"/>
</dbReference>
<name>A0ABU8JB57_9GAMM</name>
<evidence type="ECO:0000313" key="2">
    <source>
        <dbReference type="EMBL" id="MEI7036786.1"/>
    </source>
</evidence>
<evidence type="ECO:0000313" key="3">
    <source>
        <dbReference type="Proteomes" id="UP001381174"/>
    </source>
</evidence>
<organism evidence="2 3">
    <name type="scientific">Fulvimonas yonginensis</name>
    <dbReference type="NCBI Taxonomy" id="1495200"/>
    <lineage>
        <taxon>Bacteria</taxon>
        <taxon>Pseudomonadati</taxon>
        <taxon>Pseudomonadota</taxon>
        <taxon>Gammaproteobacteria</taxon>
        <taxon>Lysobacterales</taxon>
        <taxon>Rhodanobacteraceae</taxon>
        <taxon>Fulvimonas</taxon>
    </lineage>
</organism>
<feature type="domain" description="DUF4166" evidence="1">
    <location>
        <begin position="19"/>
        <end position="175"/>
    </location>
</feature>
<reference evidence="2 3" key="1">
    <citation type="journal article" date="2014" name="Int. J. Syst. Evol. Microbiol.">
        <title>Fulvimonas yonginensis sp. nov., isolated from greenhouse soil, and emended description of the genus Fulvimonas.</title>
        <authorList>
            <person name="Ahn J.H."/>
            <person name="Kim S.J."/>
            <person name="Weon H.Y."/>
            <person name="Hong S.B."/>
            <person name="Seok S.J."/>
            <person name="Kwon S.W."/>
        </authorList>
    </citation>
    <scope>NUCLEOTIDE SEQUENCE [LARGE SCALE GENOMIC DNA]</scope>
    <source>
        <strain evidence="2 3">KACC 16952</strain>
    </source>
</reference>
<dbReference type="Proteomes" id="UP001381174">
    <property type="component" value="Unassembled WGS sequence"/>
</dbReference>
<keyword evidence="3" id="KW-1185">Reference proteome</keyword>